<proteinExistence type="predicted"/>
<dbReference type="EMBL" id="MJBR01000033">
    <property type="protein sequence ID" value="OEY71908.1"/>
    <property type="molecule type" value="Genomic_DNA"/>
</dbReference>
<evidence type="ECO:0000313" key="2">
    <source>
        <dbReference type="EMBL" id="PKD17256.1"/>
    </source>
</evidence>
<gene>
    <name evidence="2" type="ORF">APR40_14895</name>
    <name evidence="1" type="ORF">BHS39_14925</name>
</gene>
<dbReference type="Proteomes" id="UP000176009">
    <property type="component" value="Unassembled WGS sequence"/>
</dbReference>
<protein>
    <submittedName>
        <fullName evidence="2">Uncharacterized protein</fullName>
    </submittedName>
</protein>
<dbReference type="RefSeq" id="WP_070054812.1">
    <property type="nucleotide sequence ID" value="NZ_FVZF01000039.1"/>
</dbReference>
<reference evidence="2 4" key="1">
    <citation type="submission" date="2015-10" db="EMBL/GenBank/DDBJ databases">
        <title>Draft genome sequence of Salegentibacter salinarum KCTC 12975.</title>
        <authorList>
            <person name="Lin W."/>
            <person name="Zheng Q."/>
        </authorList>
    </citation>
    <scope>NUCLEOTIDE SEQUENCE [LARGE SCALE GENOMIC DNA]</scope>
    <source>
        <strain evidence="2 4">KCTC 12974</strain>
    </source>
</reference>
<accession>A0A2N0TRD6</accession>
<dbReference type="OrthoDB" id="7057360at2"/>
<evidence type="ECO:0000313" key="4">
    <source>
        <dbReference type="Proteomes" id="UP000232533"/>
    </source>
</evidence>
<sequence length="346" mass="41024">MKEDKNSDIQKDIAILEELDTSSKLIKLGLGELQNIDLDNDFYFLPFQLISQGFERFLKSYICLAYYDLHKQYPDFKYLKNLGHDLELLLKEILDKYIKDYERDQYQEDLKFLQSDKDLNEMLSILSEFGKKARYHNFDLITENKQIGINAKTAWTKFEDRIIRKDKNWLEKLNDFDKQHEIYESVSLYIIVIFEKFISSLSRQFNFNCLGAKGTQLTVGSYFNFALLRESNYGTTDYRKITTRHKQKPKKVHKRTLKDEMDRKLNPKYKSKKINKSEYKGDWPFLADEVIIECREKHWCIVTIDGFDYALNATASGRYQLEFPQEAGMAIRGKNISDFINIARNL</sequence>
<name>A0A2N0TRD6_9FLAO</name>
<comment type="caution">
    <text evidence="2">The sequence shown here is derived from an EMBL/GenBank/DDBJ whole genome shotgun (WGS) entry which is preliminary data.</text>
</comment>
<dbReference type="Proteomes" id="UP000232533">
    <property type="component" value="Unassembled WGS sequence"/>
</dbReference>
<dbReference type="EMBL" id="LKTR01000039">
    <property type="protein sequence ID" value="PKD17256.1"/>
    <property type="molecule type" value="Genomic_DNA"/>
</dbReference>
<dbReference type="AlphaFoldDB" id="A0A2N0TRD6"/>
<evidence type="ECO:0000313" key="1">
    <source>
        <dbReference type="EMBL" id="OEY71908.1"/>
    </source>
</evidence>
<organism evidence="2 4">
    <name type="scientific">Salegentibacter salarius</name>
    <dbReference type="NCBI Taxonomy" id="435906"/>
    <lineage>
        <taxon>Bacteria</taxon>
        <taxon>Pseudomonadati</taxon>
        <taxon>Bacteroidota</taxon>
        <taxon>Flavobacteriia</taxon>
        <taxon>Flavobacteriales</taxon>
        <taxon>Flavobacteriaceae</taxon>
        <taxon>Salegentibacter</taxon>
    </lineage>
</organism>
<reference evidence="1 3" key="2">
    <citation type="submission" date="2016-09" db="EMBL/GenBank/DDBJ databases">
        <title>Genome Sequence of Salegentibacter salarius,Isolated from a Marine Solar Saltern of the Yellow Sea in South Korea.</title>
        <authorList>
            <person name="Zheng Q."/>
            <person name="Liu Y."/>
        </authorList>
    </citation>
    <scope>NUCLEOTIDE SEQUENCE [LARGE SCALE GENOMIC DNA]</scope>
    <source>
        <strain evidence="1 3">KCTC 12974</strain>
    </source>
</reference>
<evidence type="ECO:0000313" key="3">
    <source>
        <dbReference type="Proteomes" id="UP000176009"/>
    </source>
</evidence>
<keyword evidence="3" id="KW-1185">Reference proteome</keyword>